<evidence type="ECO:0000256" key="1">
    <source>
        <dbReference type="ARBA" id="ARBA00023239"/>
    </source>
</evidence>
<reference evidence="4" key="1">
    <citation type="journal article" date="2019" name="Int. J. Syst. Evol. Microbiol.">
        <title>The Global Catalogue of Microorganisms (GCM) 10K type strain sequencing project: providing services to taxonomists for standard genome sequencing and annotation.</title>
        <authorList>
            <consortium name="The Broad Institute Genomics Platform"/>
            <consortium name="The Broad Institute Genome Sequencing Center for Infectious Disease"/>
            <person name="Wu L."/>
            <person name="Ma J."/>
        </authorList>
    </citation>
    <scope>NUCLEOTIDE SEQUENCE [LARGE SCALE GENOMIC DNA]</scope>
    <source>
        <strain evidence="4">JCM 17459</strain>
    </source>
</reference>
<protein>
    <submittedName>
        <fullName evidence="3">Amidohydrolase family protein</fullName>
    </submittedName>
</protein>
<feature type="domain" description="Amidohydrolase-related" evidence="2">
    <location>
        <begin position="3"/>
        <end position="278"/>
    </location>
</feature>
<dbReference type="SUPFAM" id="SSF51556">
    <property type="entry name" value="Metallo-dependent hydrolases"/>
    <property type="match status" value="1"/>
</dbReference>
<dbReference type="RefSeq" id="WP_345044037.1">
    <property type="nucleotide sequence ID" value="NZ_BAABBA010000022.1"/>
</dbReference>
<comment type="caution">
    <text evidence="3">The sequence shown here is derived from an EMBL/GenBank/DDBJ whole genome shotgun (WGS) entry which is preliminary data.</text>
</comment>
<keyword evidence="4" id="KW-1185">Reference proteome</keyword>
<gene>
    <name evidence="3" type="ORF">GCM10022262_34990</name>
</gene>
<evidence type="ECO:0000313" key="4">
    <source>
        <dbReference type="Proteomes" id="UP001499841"/>
    </source>
</evidence>
<accession>A0ABP8EZB8</accession>
<dbReference type="Pfam" id="PF04909">
    <property type="entry name" value="Amidohydro_2"/>
    <property type="match status" value="1"/>
</dbReference>
<dbReference type="PANTHER" id="PTHR21240">
    <property type="entry name" value="2-AMINO-3-CARBOXYLMUCONATE-6-SEMIALDEHYDE DECARBOXYLASE"/>
    <property type="match status" value="1"/>
</dbReference>
<dbReference type="Proteomes" id="UP001499841">
    <property type="component" value="Unassembled WGS sequence"/>
</dbReference>
<dbReference type="InterPro" id="IPR032466">
    <property type="entry name" value="Metal_Hydrolase"/>
</dbReference>
<dbReference type="InterPro" id="IPR006680">
    <property type="entry name" value="Amidohydro-rel"/>
</dbReference>
<dbReference type="Gene3D" id="3.20.20.140">
    <property type="entry name" value="Metal-dependent hydrolases"/>
    <property type="match status" value="1"/>
</dbReference>
<keyword evidence="1" id="KW-0456">Lyase</keyword>
<organism evidence="3 4">
    <name type="scientific">Georgenia daeguensis</name>
    <dbReference type="NCBI Taxonomy" id="908355"/>
    <lineage>
        <taxon>Bacteria</taxon>
        <taxon>Bacillati</taxon>
        <taxon>Actinomycetota</taxon>
        <taxon>Actinomycetes</taxon>
        <taxon>Micrococcales</taxon>
        <taxon>Bogoriellaceae</taxon>
        <taxon>Georgenia</taxon>
    </lineage>
</organism>
<proteinExistence type="predicted"/>
<evidence type="ECO:0000259" key="2">
    <source>
        <dbReference type="Pfam" id="PF04909"/>
    </source>
</evidence>
<dbReference type="InterPro" id="IPR032465">
    <property type="entry name" value="ACMSD"/>
</dbReference>
<dbReference type="EMBL" id="BAABBA010000022">
    <property type="protein sequence ID" value="GAA4289138.1"/>
    <property type="molecule type" value="Genomic_DNA"/>
</dbReference>
<name>A0ABP8EZB8_9MICO</name>
<evidence type="ECO:0000313" key="3">
    <source>
        <dbReference type="EMBL" id="GAA4289138.1"/>
    </source>
</evidence>
<sequence>MIVDAHAHAWERWPYEAGVPATRGDVAALLHEMDAAGVDRALVVCATVGGTDPATANPDNNTYVARAATAHPDRLDVLADVDSRWTPTYHTPGAADRLERTVGLTDAVGVSHYLADDVDGWFSADEGREFLARAADLGALLSIHATPPWFGPLAAALREVPDLRVLLHHQGHVTPGSPTYGADLAALADLAQRPGVYVKVSGFHYLAAGREAYPYPGTHRVLRALIGSFGSARLLWGSDFPVARRHLTYGQSLQILDHAGLRPAERADVLGRTAARLLAGARRHPTRVTAR</sequence>
<dbReference type="PANTHER" id="PTHR21240:SF19">
    <property type="entry name" value="CATALYTIC_ HYDROLASE"/>
    <property type="match status" value="1"/>
</dbReference>